<comment type="activity regulation">
    <text evidence="15">Na(+) is not transported, but it plays an essential structural role and its presence is essential for fluoride channel function.</text>
</comment>
<dbReference type="NCBIfam" id="NF010828">
    <property type="entry name" value="PRK14232.1"/>
    <property type="match status" value="1"/>
</dbReference>
<keyword evidence="8 15" id="KW-0915">Sodium</keyword>
<comment type="function">
    <text evidence="14 15">Fluoride-specific ion channel. Important for reducing fluoride concentration in the cell, thus reducing its toxicity.</text>
</comment>
<feature type="transmembrane region" description="Helical" evidence="15">
    <location>
        <begin position="59"/>
        <end position="79"/>
    </location>
</feature>
<evidence type="ECO:0000256" key="3">
    <source>
        <dbReference type="ARBA" id="ARBA00022475"/>
    </source>
</evidence>
<dbReference type="PATRIC" id="fig|1538.10.peg.3012"/>
<keyword evidence="11 15" id="KW-0407">Ion channel</keyword>
<keyword evidence="5 15" id="KW-0812">Transmembrane</keyword>
<evidence type="ECO:0000256" key="7">
    <source>
        <dbReference type="ARBA" id="ARBA00022989"/>
    </source>
</evidence>
<keyword evidence="6 15" id="KW-0479">Metal-binding</keyword>
<evidence type="ECO:0000256" key="13">
    <source>
        <dbReference type="ARBA" id="ARBA00035585"/>
    </source>
</evidence>
<feature type="transmembrane region" description="Helical" evidence="15">
    <location>
        <begin position="31"/>
        <end position="50"/>
    </location>
</feature>
<keyword evidence="10 15" id="KW-0472">Membrane</keyword>
<dbReference type="GO" id="GO:0005886">
    <property type="term" value="C:plasma membrane"/>
    <property type="evidence" value="ECO:0007669"/>
    <property type="project" value="UniProtKB-SubCell"/>
</dbReference>
<gene>
    <name evidence="16" type="primary">crcB_2</name>
    <name evidence="15" type="synonym">crcB</name>
    <name evidence="15" type="synonym">fluC</name>
    <name evidence="16" type="ORF">WY13_02992</name>
</gene>
<proteinExistence type="inferred from homology"/>
<dbReference type="InterPro" id="IPR003691">
    <property type="entry name" value="FluC"/>
</dbReference>
<keyword evidence="3 15" id="KW-1003">Cell membrane</keyword>
<evidence type="ECO:0000256" key="4">
    <source>
        <dbReference type="ARBA" id="ARBA00022519"/>
    </source>
</evidence>
<dbReference type="EMBL" id="LITT01000046">
    <property type="protein sequence ID" value="OAA83863.1"/>
    <property type="molecule type" value="Genomic_DNA"/>
</dbReference>
<comment type="subcellular location">
    <subcellularLocation>
        <location evidence="1 15">Cell membrane</location>
        <topology evidence="1 15">Multi-pass membrane protein</topology>
    </subcellularLocation>
</comment>
<dbReference type="HAMAP" id="MF_00454">
    <property type="entry name" value="FluC"/>
    <property type="match status" value="1"/>
</dbReference>
<comment type="caution">
    <text evidence="16">The sequence shown here is derived from an EMBL/GenBank/DDBJ whole genome shotgun (WGS) entry which is preliminary data.</text>
</comment>
<evidence type="ECO:0000256" key="1">
    <source>
        <dbReference type="ARBA" id="ARBA00004651"/>
    </source>
</evidence>
<feature type="transmembrane region" description="Helical" evidence="15">
    <location>
        <begin position="91"/>
        <end position="110"/>
    </location>
</feature>
<keyword evidence="2 15" id="KW-0813">Transport</keyword>
<evidence type="ECO:0000256" key="5">
    <source>
        <dbReference type="ARBA" id="ARBA00022692"/>
    </source>
</evidence>
<name>A0A168LYB9_9CLOT</name>
<dbReference type="Proteomes" id="UP000077407">
    <property type="component" value="Unassembled WGS sequence"/>
</dbReference>
<dbReference type="GO" id="GO:0062054">
    <property type="term" value="F:fluoride channel activity"/>
    <property type="evidence" value="ECO:0007669"/>
    <property type="project" value="UniProtKB-UniRule"/>
</dbReference>
<reference evidence="16 17" key="1">
    <citation type="journal article" date="2015" name="Biotechnol. Bioeng.">
        <title>Genome sequence and phenotypic characterization of Caulobacter segnis.</title>
        <authorList>
            <person name="Patel S."/>
            <person name="Fletcher B."/>
            <person name="Scott D.C."/>
            <person name="Ely B."/>
        </authorList>
    </citation>
    <scope>NUCLEOTIDE SEQUENCE [LARGE SCALE GENOMIC DNA]</scope>
    <source>
        <strain evidence="16 17">ERI-2</strain>
    </source>
</reference>
<keyword evidence="9 15" id="KW-0406">Ion transport</keyword>
<dbReference type="NCBIfam" id="TIGR00494">
    <property type="entry name" value="crcB"/>
    <property type="match status" value="1"/>
</dbReference>
<evidence type="ECO:0000256" key="11">
    <source>
        <dbReference type="ARBA" id="ARBA00023303"/>
    </source>
</evidence>
<dbReference type="RefSeq" id="WP_063556328.1">
    <property type="nucleotide sequence ID" value="NZ_LITT01000046.1"/>
</dbReference>
<protein>
    <recommendedName>
        <fullName evidence="15">Fluoride-specific ion channel FluC</fullName>
    </recommendedName>
</protein>
<evidence type="ECO:0000256" key="9">
    <source>
        <dbReference type="ARBA" id="ARBA00023065"/>
    </source>
</evidence>
<evidence type="ECO:0000256" key="12">
    <source>
        <dbReference type="ARBA" id="ARBA00035120"/>
    </source>
</evidence>
<evidence type="ECO:0000313" key="16">
    <source>
        <dbReference type="EMBL" id="OAA83863.1"/>
    </source>
</evidence>
<evidence type="ECO:0000313" key="17">
    <source>
        <dbReference type="Proteomes" id="UP000077407"/>
    </source>
</evidence>
<evidence type="ECO:0000256" key="15">
    <source>
        <dbReference type="HAMAP-Rule" id="MF_00454"/>
    </source>
</evidence>
<dbReference type="PANTHER" id="PTHR28259">
    <property type="entry name" value="FLUORIDE EXPORT PROTEIN 1-RELATED"/>
    <property type="match status" value="1"/>
</dbReference>
<dbReference type="OrthoDB" id="9815830at2"/>
<accession>A0A168LYB9</accession>
<feature type="binding site" evidence="15">
    <location>
        <position position="69"/>
    </location>
    <ligand>
        <name>Na(+)</name>
        <dbReference type="ChEBI" id="CHEBI:29101"/>
        <note>structural</note>
    </ligand>
</feature>
<comment type="similarity">
    <text evidence="12 15">Belongs to the fluoride channel Fluc/FEX (TC 1.A.43) family.</text>
</comment>
<organism evidence="16 17">
    <name type="scientific">Clostridium ljungdahlii</name>
    <dbReference type="NCBI Taxonomy" id="1538"/>
    <lineage>
        <taxon>Bacteria</taxon>
        <taxon>Bacillati</taxon>
        <taxon>Bacillota</taxon>
        <taxon>Clostridia</taxon>
        <taxon>Eubacteriales</taxon>
        <taxon>Clostridiaceae</taxon>
        <taxon>Clostridium</taxon>
    </lineage>
</organism>
<dbReference type="GO" id="GO:0046872">
    <property type="term" value="F:metal ion binding"/>
    <property type="evidence" value="ECO:0007669"/>
    <property type="project" value="UniProtKB-KW"/>
</dbReference>
<evidence type="ECO:0000256" key="14">
    <source>
        <dbReference type="ARBA" id="ARBA00049940"/>
    </source>
</evidence>
<dbReference type="AlphaFoldDB" id="A0A168LYB9"/>
<comment type="catalytic activity">
    <reaction evidence="13">
        <text>fluoride(in) = fluoride(out)</text>
        <dbReference type="Rhea" id="RHEA:76159"/>
        <dbReference type="ChEBI" id="CHEBI:17051"/>
    </reaction>
    <physiologicalReaction direction="left-to-right" evidence="13">
        <dbReference type="Rhea" id="RHEA:76160"/>
    </physiologicalReaction>
</comment>
<dbReference type="Pfam" id="PF02537">
    <property type="entry name" value="CRCB"/>
    <property type="match status" value="1"/>
</dbReference>
<keyword evidence="4" id="KW-0997">Cell inner membrane</keyword>
<evidence type="ECO:0000256" key="2">
    <source>
        <dbReference type="ARBA" id="ARBA00022448"/>
    </source>
</evidence>
<dbReference type="PANTHER" id="PTHR28259:SF18">
    <property type="entry name" value="FLUORIDE-SPECIFIC ION CHANNEL FLUC"/>
    <property type="match status" value="1"/>
</dbReference>
<keyword evidence="7 15" id="KW-1133">Transmembrane helix</keyword>
<evidence type="ECO:0000256" key="10">
    <source>
        <dbReference type="ARBA" id="ARBA00023136"/>
    </source>
</evidence>
<evidence type="ECO:0000256" key="8">
    <source>
        <dbReference type="ARBA" id="ARBA00023053"/>
    </source>
</evidence>
<sequence>MNFLIVGIGGIIGSLARFCLGNLVNKKFKSLFPLGTFIINITGALLLGILSSSHISRNFYILLCDGFLGAYTTFSSFMYEDFKLFQLNYKLHAYTYVIMTTLIGLAFYVLGTKITYYAGF</sequence>
<dbReference type="GO" id="GO:0140114">
    <property type="term" value="P:cellular detoxification of fluoride"/>
    <property type="evidence" value="ECO:0007669"/>
    <property type="project" value="UniProtKB-UniRule"/>
</dbReference>
<feature type="binding site" evidence="15">
    <location>
        <position position="72"/>
    </location>
    <ligand>
        <name>Na(+)</name>
        <dbReference type="ChEBI" id="CHEBI:29101"/>
        <note>structural</note>
    </ligand>
</feature>
<evidence type="ECO:0000256" key="6">
    <source>
        <dbReference type="ARBA" id="ARBA00022723"/>
    </source>
</evidence>